<protein>
    <submittedName>
        <fullName evidence="2">Heterokaryon incompatibility protein</fullName>
    </submittedName>
</protein>
<feature type="domain" description="Heterokaryon incompatibility" evidence="1">
    <location>
        <begin position="102"/>
        <end position="253"/>
    </location>
</feature>
<dbReference type="AlphaFoldDB" id="A0A162PSJ6"/>
<dbReference type="EMBL" id="LFIW01000219">
    <property type="protein sequence ID" value="KZL87521.1"/>
    <property type="molecule type" value="Genomic_DNA"/>
</dbReference>
<dbReference type="PANTHER" id="PTHR33112:SF10">
    <property type="entry name" value="TOL"/>
    <property type="match status" value="1"/>
</dbReference>
<gene>
    <name evidence="2" type="ORF">CI238_01451</name>
</gene>
<accession>A0A162PSJ6</accession>
<dbReference type="Proteomes" id="UP000076584">
    <property type="component" value="Unassembled WGS sequence"/>
</dbReference>
<reference evidence="2 3" key="1">
    <citation type="submission" date="2015-06" db="EMBL/GenBank/DDBJ databases">
        <title>Survival trade-offs in plant roots during colonization by closely related pathogenic and mutualistic fungi.</title>
        <authorList>
            <person name="Hacquard S."/>
            <person name="Kracher B."/>
            <person name="Hiruma K."/>
            <person name="Weinman A."/>
            <person name="Muench P."/>
            <person name="Garrido Oter R."/>
            <person name="Ver Loren van Themaat E."/>
            <person name="Dallerey J.-F."/>
            <person name="Damm U."/>
            <person name="Henrissat B."/>
            <person name="Lespinet O."/>
            <person name="Thon M."/>
            <person name="Kemen E."/>
            <person name="McHardy A.C."/>
            <person name="Schulze-Lefert P."/>
            <person name="O'Connell R.J."/>
        </authorList>
    </citation>
    <scope>NUCLEOTIDE SEQUENCE [LARGE SCALE GENOMIC DNA]</scope>
    <source>
        <strain evidence="2 3">MAFF 238704</strain>
    </source>
</reference>
<dbReference type="Pfam" id="PF06985">
    <property type="entry name" value="HET"/>
    <property type="match status" value="1"/>
</dbReference>
<dbReference type="STRING" id="1573173.A0A162PSJ6"/>
<keyword evidence="3" id="KW-1185">Reference proteome</keyword>
<evidence type="ECO:0000259" key="1">
    <source>
        <dbReference type="Pfam" id="PF06985"/>
    </source>
</evidence>
<proteinExistence type="predicted"/>
<dbReference type="Gene3D" id="3.90.79.10">
    <property type="entry name" value="Nucleoside Triphosphate Pyrophosphohydrolase"/>
    <property type="match status" value="1"/>
</dbReference>
<dbReference type="SUPFAM" id="SSF55811">
    <property type="entry name" value="Nudix"/>
    <property type="match status" value="1"/>
</dbReference>
<dbReference type="InterPro" id="IPR010730">
    <property type="entry name" value="HET"/>
</dbReference>
<organism evidence="2 3">
    <name type="scientific">Colletotrichum incanum</name>
    <name type="common">Soybean anthracnose fungus</name>
    <dbReference type="NCBI Taxonomy" id="1573173"/>
    <lineage>
        <taxon>Eukaryota</taxon>
        <taxon>Fungi</taxon>
        <taxon>Dikarya</taxon>
        <taxon>Ascomycota</taxon>
        <taxon>Pezizomycotina</taxon>
        <taxon>Sordariomycetes</taxon>
        <taxon>Hypocreomycetidae</taxon>
        <taxon>Glomerellales</taxon>
        <taxon>Glomerellaceae</taxon>
        <taxon>Colletotrichum</taxon>
        <taxon>Colletotrichum spaethianum species complex</taxon>
    </lineage>
</organism>
<comment type="caution">
    <text evidence="2">The sequence shown here is derived from an EMBL/GenBank/DDBJ whole genome shotgun (WGS) entry which is preliminary data.</text>
</comment>
<dbReference type="PANTHER" id="PTHR33112">
    <property type="entry name" value="DOMAIN PROTEIN, PUTATIVE-RELATED"/>
    <property type="match status" value="1"/>
</dbReference>
<evidence type="ECO:0000313" key="2">
    <source>
        <dbReference type="EMBL" id="KZL87521.1"/>
    </source>
</evidence>
<evidence type="ECO:0000313" key="3">
    <source>
        <dbReference type="Proteomes" id="UP000076584"/>
    </source>
</evidence>
<sequence>MDHIPPRHPNQRRCTSHYYIDSNSAVIVTEELGVLARVTSTSTGSPETQCFIKSCLQHCQANHQVCRASRAQETWYPTRLIEVEGSSARLIITKETRPRGPYVSLSHRWGGSDIIKCTKKTLPELQEGILPSKLPTTFRDALSATRFLGIAYIWIDSLCIIQDSPSDWAAESKTMLNVYQHSILNIAATQSQDSHAGLFVGRTPESLMSGPFPVFNGALSGSFIAVEAALDKPYWTRAVDNAPLNTRGWVLQERVISPRVAHFTSDQVIWDCPELTAAETVPSGAQAMPLTVPSGIGPKRGSTLLKVPREQDRALGQWGTIVKAYSQCNLTFISDKVVALSGVVEYLRLRLNDKFCAGLWRAQMEMQLCWFAEQPSTRPRNAVGPSWSWMSIDCAVDTPQLHEYDGYVVQLLAEVVDVDETVEADKFDRVQLRCVLNPVRLETRTQPQLVGCGMEHLVQLALDTASAVEATGALFFAPVFDLQEPKTAGMNQWFSEVKGLLLEEVDGEAGEYSRLGLVSVSARADTNNQEFPESYLGFLQAGGQSRPQDLENRKIREDLLAAALRETREETGLTVEALSLKVATRVTPAPALQGTFSVDRNADVTDGSLNCEASSVCVSMYLHRGAGKGFLVRGQG</sequence>
<name>A0A162PSJ6_COLIC</name>
<dbReference type="InterPro" id="IPR015797">
    <property type="entry name" value="NUDIX_hydrolase-like_dom_sf"/>
</dbReference>